<feature type="compositionally biased region" description="Basic and acidic residues" evidence="4">
    <location>
        <begin position="950"/>
        <end position="970"/>
    </location>
</feature>
<evidence type="ECO:0000256" key="3">
    <source>
        <dbReference type="SAM" id="Coils"/>
    </source>
</evidence>
<protein>
    <submittedName>
        <fullName evidence="6">Chromosome segregation protein</fullName>
    </submittedName>
</protein>
<comment type="subcellular location">
    <subcellularLocation>
        <location evidence="1">Nucleus</location>
    </subcellularLocation>
</comment>
<feature type="coiled-coil region" evidence="3">
    <location>
        <begin position="173"/>
        <end position="207"/>
    </location>
</feature>
<dbReference type="GO" id="GO:0005694">
    <property type="term" value="C:chromosome"/>
    <property type="evidence" value="ECO:0007669"/>
    <property type="project" value="InterPro"/>
</dbReference>
<evidence type="ECO:0000256" key="4">
    <source>
        <dbReference type="SAM" id="MobiDB-lite"/>
    </source>
</evidence>
<dbReference type="VEuPathDB" id="MicrosporidiaDB:NEQG_00151"/>
<dbReference type="GO" id="GO:0005634">
    <property type="term" value="C:nucleus"/>
    <property type="evidence" value="ECO:0007669"/>
    <property type="project" value="UniProtKB-SubCell"/>
</dbReference>
<keyword evidence="2 3" id="KW-0175">Coiled coil</keyword>
<evidence type="ECO:0000313" key="7">
    <source>
        <dbReference type="Proteomes" id="UP000002872"/>
    </source>
</evidence>
<dbReference type="InterPro" id="IPR024704">
    <property type="entry name" value="SMC"/>
</dbReference>
<evidence type="ECO:0000313" key="6">
    <source>
        <dbReference type="EMBL" id="EIJ89381.1"/>
    </source>
</evidence>
<reference evidence="6" key="1">
    <citation type="submission" date="2011-01" db="EMBL/GenBank/DDBJ databases">
        <title>The Genome Sequence of Nematocida parisii strain ERTm3.</title>
        <authorList>
            <consortium name="The Broad Institute Genome Sequencing Platform"/>
            <consortium name="The Broad Institute Genome Sequencing Center for Infectious Disease"/>
            <person name="Cuomo C."/>
            <person name="Troemel E."/>
            <person name="Young S.K."/>
            <person name="Zeng Q."/>
            <person name="Gargeya S."/>
            <person name="Fitzgerald M."/>
            <person name="Haas B."/>
            <person name="Abouelleil A."/>
            <person name="Alvarado L."/>
            <person name="Arachchi H.M."/>
            <person name="Berlin A."/>
            <person name="Chapman S.B."/>
            <person name="Gearin G."/>
            <person name="Goldberg J."/>
            <person name="Griggs A."/>
            <person name="Gujja S."/>
            <person name="Hansen M."/>
            <person name="Heiman D."/>
            <person name="Howarth C."/>
            <person name="Larimer J."/>
            <person name="Lui A."/>
            <person name="MacDonald P.J.P."/>
            <person name="McCowen C."/>
            <person name="Montmayeur A."/>
            <person name="Murphy C."/>
            <person name="Neiman D."/>
            <person name="Pearson M."/>
            <person name="Priest M."/>
            <person name="Roberts A."/>
            <person name="Saif S."/>
            <person name="Shea T."/>
            <person name="Sisk P."/>
            <person name="Stolte C."/>
            <person name="Sykes S."/>
            <person name="Wortman J."/>
            <person name="Nusbaum C."/>
            <person name="Birren B."/>
        </authorList>
    </citation>
    <scope>NUCLEOTIDE SEQUENCE</scope>
    <source>
        <strain evidence="6">ERTm3</strain>
    </source>
</reference>
<accession>I3EJI4</accession>
<dbReference type="InterPro" id="IPR010935">
    <property type="entry name" value="SMC_hinge"/>
</dbReference>
<dbReference type="InterPro" id="IPR027417">
    <property type="entry name" value="P-loop_NTPase"/>
</dbReference>
<dbReference type="SMART" id="SM00968">
    <property type="entry name" value="SMC_hinge"/>
    <property type="match status" value="1"/>
</dbReference>
<evidence type="ECO:0000259" key="5">
    <source>
        <dbReference type="SMART" id="SM00968"/>
    </source>
</evidence>
<dbReference type="GO" id="GO:0005524">
    <property type="term" value="F:ATP binding"/>
    <property type="evidence" value="ECO:0007669"/>
    <property type="project" value="InterPro"/>
</dbReference>
<dbReference type="Pfam" id="PF02463">
    <property type="entry name" value="SMC_N"/>
    <property type="match status" value="2"/>
</dbReference>
<proteinExistence type="predicted"/>
<feature type="region of interest" description="Disordered" evidence="4">
    <location>
        <begin position="338"/>
        <end position="360"/>
    </location>
</feature>
<sequence>MEEKRTRRLYIERIIVENFKSYKGEHVIGPFGRKFNTVVGPNGSGKSNVIDAILFVLGFKAKKLRHSRAEDLIHSGEPKPGKATVTIELKDDQNESVSVSRTVNKAGKSTYTINNEMAVQDRVTELMKMYNVDLANNRFMILQGEIESISNMKPKGSGDQVGLVEYLEEIIGTNQLIDKIKAAEDNLRTATELADRYRAEYQFIEKEVGYLEPKAEAARTRIGSYLSGISKRVSIISEERKESSEALEALLNQKKQSDLEIEEVKQKKNEVLNIQKSAEAEEEQAKSEFRKKEQIFLEVKSKYESIDIRNRKVQELIKIHESKKLSLQQEIHKIKEEKKVQEEKKKNSKEEKEENDLKINNGQSERDKIILDIQKVEESMNGSDKVELERSQKQLLDHMRSAKGVKDSLREKTKERESIELKKSKIEKCTQEIPQEIKRVRESACAYSEDKYIKHEKKLCELKKIREDTIIELRKRENLLSEVQSEMRTSDVTDKLSEHLQIEGYHGRLKDLGSIPDKYTMALSAVAKGSLNNLVVDTTRIAEKCLDIIKSKNLGRHTIIVLDKIISDIKQSKECNRLLDKIRTKDLYKKCFYHVLGDTLVVNNMEAAMKRAFAPDRPKVVTLDGKVIDRSGLMSGGAVRPVILSQRRTQKEINKELKEAQASVKEAQDGLRLVEAAIEKTTIKLEAETTHKKNKEKSESEIISLEKQLATAQEEMKTLPDLEIQYKKIKENENTLIKKIKALNQTESELEETIRKYQTVLDEIGGSSYKTMKARLAGLEEQIFTLQTRNKQLQKYLNEPLISPQEKESQLEDVIRRLNEFVLEPINKEQSDMELSERELREVKSKVSTAEDKRISMQREIDIYRIKETELEERITVADENIKLIHKKLDQIGKEEHNIKGIEKGITEKLGSHKNSIEESTEYIKDTITQEEVTAEIEVYLTYQNKKSQAQKENDQVTTKESEERKAKDSLMALKEERSSKFMSSIKQINTELKKIYSMLTFGGDAEIEPVDYLDPFSEGVIMSVMPPRKSWKSISHLSGGERTLASLSLIFALHEYHPNSFYVMDEIDAALDYKNVGIVGQFIQERSNDCQFLVISLRENMYELADVFIGVYRPAESTLTLAVNMNINV</sequence>
<evidence type="ECO:0000256" key="2">
    <source>
        <dbReference type="ARBA" id="ARBA00023054"/>
    </source>
</evidence>
<organism evidence="6 7">
    <name type="scientific">Nematocida parisii (strain ERTm3)</name>
    <name type="common">Nematode killer fungus</name>
    <dbReference type="NCBI Taxonomy" id="935791"/>
    <lineage>
        <taxon>Eukaryota</taxon>
        <taxon>Fungi</taxon>
        <taxon>Fungi incertae sedis</taxon>
        <taxon>Microsporidia</taxon>
        <taxon>Nematocida</taxon>
    </lineage>
</organism>
<dbReference type="Gene3D" id="1.20.1060.20">
    <property type="match status" value="1"/>
</dbReference>
<dbReference type="InterPro" id="IPR003395">
    <property type="entry name" value="RecF/RecN/SMC_N"/>
</dbReference>
<feature type="coiled-coil region" evidence="3">
    <location>
        <begin position="650"/>
        <end position="796"/>
    </location>
</feature>
<name>I3EJI4_NEMP3</name>
<dbReference type="Proteomes" id="UP000002872">
    <property type="component" value="Unassembled WGS sequence"/>
</dbReference>
<dbReference type="SUPFAM" id="SSF75553">
    <property type="entry name" value="Smc hinge domain"/>
    <property type="match status" value="1"/>
</dbReference>
<feature type="region of interest" description="Disordered" evidence="4">
    <location>
        <begin position="948"/>
        <end position="970"/>
    </location>
</feature>
<feature type="coiled-coil region" evidence="3">
    <location>
        <begin position="826"/>
        <end position="860"/>
    </location>
</feature>
<dbReference type="FunCoup" id="I3EJI4">
    <property type="interactions" value="183"/>
</dbReference>
<dbReference type="EMBL" id="GL870876">
    <property type="protein sequence ID" value="EIJ89381.1"/>
    <property type="molecule type" value="Genomic_DNA"/>
</dbReference>
<feature type="domain" description="SMC hinge" evidence="5">
    <location>
        <begin position="503"/>
        <end position="612"/>
    </location>
</feature>
<dbReference type="InterPro" id="IPR036277">
    <property type="entry name" value="SMC_hinge_sf"/>
</dbReference>
<dbReference type="PANTHER" id="PTHR18937">
    <property type="entry name" value="STRUCTURAL MAINTENANCE OF CHROMOSOMES SMC FAMILY MEMBER"/>
    <property type="match status" value="1"/>
</dbReference>
<dbReference type="GO" id="GO:0016887">
    <property type="term" value="F:ATP hydrolysis activity"/>
    <property type="evidence" value="ECO:0007669"/>
    <property type="project" value="InterPro"/>
</dbReference>
<keyword evidence="7" id="KW-1185">Reference proteome</keyword>
<dbReference type="OrthoDB" id="5575062at2759"/>
<dbReference type="AlphaFoldDB" id="I3EJI4"/>
<dbReference type="HOGENOM" id="CLU_001042_4_1_1"/>
<dbReference type="Gene3D" id="3.40.50.300">
    <property type="entry name" value="P-loop containing nucleotide triphosphate hydrolases"/>
    <property type="match status" value="2"/>
</dbReference>
<gene>
    <name evidence="6" type="ORF">NEQG_00151</name>
</gene>
<evidence type="ECO:0000256" key="1">
    <source>
        <dbReference type="ARBA" id="ARBA00004123"/>
    </source>
</evidence>
<dbReference type="Gene3D" id="3.30.70.1620">
    <property type="match status" value="1"/>
</dbReference>
<feature type="compositionally biased region" description="Basic and acidic residues" evidence="4">
    <location>
        <begin position="338"/>
        <end position="357"/>
    </location>
</feature>
<dbReference type="GO" id="GO:0051276">
    <property type="term" value="P:chromosome organization"/>
    <property type="evidence" value="ECO:0007669"/>
    <property type="project" value="InterPro"/>
</dbReference>
<dbReference type="InParanoid" id="I3EJI4"/>
<dbReference type="PIRSF" id="PIRSF005719">
    <property type="entry name" value="SMC"/>
    <property type="match status" value="1"/>
</dbReference>
<dbReference type="SUPFAM" id="SSF52540">
    <property type="entry name" value="P-loop containing nucleoside triphosphate hydrolases"/>
    <property type="match status" value="1"/>
</dbReference>
<dbReference type="OMA" id="CPALDNM"/>
<dbReference type="Pfam" id="PF06470">
    <property type="entry name" value="SMC_hinge"/>
    <property type="match status" value="1"/>
</dbReference>
<feature type="coiled-coil region" evidence="3">
    <location>
        <begin position="247"/>
        <end position="284"/>
    </location>
</feature>
<dbReference type="STRING" id="935791.I3EJI4"/>